<comment type="caution">
    <text evidence="1">The sequence shown here is derived from an EMBL/GenBank/DDBJ whole genome shotgun (WGS) entry which is preliminary data.</text>
</comment>
<dbReference type="RefSeq" id="WP_167703582.1">
    <property type="nucleotide sequence ID" value="NZ_CP118168.1"/>
</dbReference>
<dbReference type="GO" id="GO:0016855">
    <property type="term" value="F:racemase and epimerase activity, acting on amino acids and derivatives"/>
    <property type="evidence" value="ECO:0007669"/>
    <property type="project" value="InterPro"/>
</dbReference>
<sequence>MRNIKILVFDSGQGGLPYFQAIKTVLSSHNIAVTIDYLADNAAFPYGTKTNQELQERFHYIASTLSQLEDPYDLLIVACNTASLHGSSIFTQYISTKNVVFTTPTLALSSIENRTQEVFLLATSATCRFYNQDTTMGLIAADPLVAWIEEHWDSSTEKIRLAYLESFWLHHLASIKNSFIILGCTHFLHIKDHLERMHPEQNIQFIDTRDYVANETLNRVIAQKSHQSISKKSTIGTLFLTSDNKHDREHYISIIGEYHLEFSTKKLI</sequence>
<proteinExistence type="predicted"/>
<dbReference type="InterPro" id="IPR001920">
    <property type="entry name" value="Asp/Glu_race"/>
</dbReference>
<evidence type="ECO:0008006" key="3">
    <source>
        <dbReference type="Google" id="ProtNLM"/>
    </source>
</evidence>
<dbReference type="Gene3D" id="3.40.50.1860">
    <property type="match status" value="2"/>
</dbReference>
<dbReference type="EMBL" id="JAATLK010000001">
    <property type="protein sequence ID" value="NIZ47160.1"/>
    <property type="molecule type" value="Genomic_DNA"/>
</dbReference>
<dbReference type="AlphaFoldDB" id="A0A968KT09"/>
<name>A0A968KT09_9SPIO</name>
<dbReference type="Proteomes" id="UP000752013">
    <property type="component" value="Unassembled WGS sequence"/>
</dbReference>
<protein>
    <recommendedName>
        <fullName evidence="3">Glutamate racemase</fullName>
    </recommendedName>
</protein>
<keyword evidence="2" id="KW-1185">Reference proteome</keyword>
<accession>A0A968KT09</accession>
<gene>
    <name evidence="1" type="ORF">HCT46_04420</name>
</gene>
<dbReference type="SUPFAM" id="SSF53681">
    <property type="entry name" value="Aspartate/glutamate racemase"/>
    <property type="match status" value="2"/>
</dbReference>
<reference evidence="1" key="1">
    <citation type="submission" date="2020-03" db="EMBL/GenBank/DDBJ databases">
        <title>Spirochaetal bacteria isolated from arthropods constitute a novel genus Entomospira genus novum within the order Spirochaetales.</title>
        <authorList>
            <person name="Grana-Miraglia L."/>
            <person name="Sikutova S."/>
            <person name="Fingerle V."/>
            <person name="Sing A."/>
            <person name="Castillo-Ramirez S."/>
            <person name="Margos G."/>
            <person name="Rudolf I."/>
        </authorList>
    </citation>
    <scope>NUCLEOTIDE SEQUENCE</scope>
    <source>
        <strain evidence="1">BR208</strain>
    </source>
</reference>
<evidence type="ECO:0000313" key="2">
    <source>
        <dbReference type="Proteomes" id="UP000752013"/>
    </source>
</evidence>
<organism evidence="1 2">
    <name type="scientific">Entomospira nematocerorum</name>
    <dbReference type="NCBI Taxonomy" id="2719987"/>
    <lineage>
        <taxon>Bacteria</taxon>
        <taxon>Pseudomonadati</taxon>
        <taxon>Spirochaetota</taxon>
        <taxon>Spirochaetia</taxon>
        <taxon>Spirochaetales</taxon>
        <taxon>Spirochaetaceae</taxon>
        <taxon>Entomospira</taxon>
    </lineage>
</organism>
<evidence type="ECO:0000313" key="1">
    <source>
        <dbReference type="EMBL" id="NIZ47160.1"/>
    </source>
</evidence>